<dbReference type="STRING" id="595670.SAMN05421643_10990"/>
<dbReference type="GO" id="GO:0003677">
    <property type="term" value="F:DNA binding"/>
    <property type="evidence" value="ECO:0007669"/>
    <property type="project" value="InterPro"/>
</dbReference>
<dbReference type="Gene3D" id="1.10.443.10">
    <property type="entry name" value="Intergrase catalytic core"/>
    <property type="match status" value="1"/>
</dbReference>
<name>A0A1H3JI44_9GAMM</name>
<dbReference type="GO" id="GO:0006310">
    <property type="term" value="P:DNA recombination"/>
    <property type="evidence" value="ECO:0007669"/>
    <property type="project" value="UniProtKB-KW"/>
</dbReference>
<sequence length="667" mass="77159">MSTEKGFRKSKVIPFLTSLQIDRQANFNSLIAKAKLLKLDGFERIQWDKEVWEITGGRLLQQSGRNSLSVTMNFSYPPKLDGERIGGDWEQLVKALFLLRLHSKHQNLSNQRGFVAVSAYIAYFINQRNSSIYNITREDLDRACDEISKDYSESSAYNFHKLAAEFAGHLDANGLCKNFLNYKYSKQKRPESANAVGTKRLDAPDTLITKEKVLAPVVFQVLGQLYQNVPKDHKYRFYILLLTFFACTGRRFSELSLLPYQEIQADKDGVAYLEYFPRKSSKGNTFTPIRKLYLPSQTLDILKDVISEIHDLTEKCRDSALEMHRSQTVDLRFLINCPKKLYKEDLIKLGINPNILNSDSRLSKDGLIFSDHDKLTIVGKKPSRPICYTTYEGLKKYCEYNFNLRNLSSFHIDQFDKKYFLHDLMFLRYYTMSSGKSEAYWLPVECTHSMLTTFLRYIDDLVNEYVGLEDIPEFTTHDFRHTLNTILDEGGLSDLIQTEWFGRSNPRDTKAYQHTSPEKKALLIREQLRNGEAGGRLAEQIFNLPIKIQDAVLAARVQAVHDVGTGLCIHNFSQLPCERHLQCSAECKDYVWIKDDKQRVNEQKRILAITVHAQETVRQQKQSNRVKKSLDWELHNEKKINVLTKQLKDNGVVEFDPKAYLKEISNV</sequence>
<reference evidence="3" key="1">
    <citation type="submission" date="2016-10" db="EMBL/GenBank/DDBJ databases">
        <authorList>
            <person name="Varghese N."/>
            <person name="Submissions S."/>
        </authorList>
    </citation>
    <scope>NUCLEOTIDE SEQUENCE [LARGE SCALE GENOMIC DNA]</scope>
    <source>
        <strain evidence="3">ANC 5109</strain>
    </source>
</reference>
<dbReference type="InterPro" id="IPR011010">
    <property type="entry name" value="DNA_brk_join_enz"/>
</dbReference>
<proteinExistence type="predicted"/>
<evidence type="ECO:0000313" key="3">
    <source>
        <dbReference type="Proteomes" id="UP000199035"/>
    </source>
</evidence>
<dbReference type="GO" id="GO:0015074">
    <property type="term" value="P:DNA integration"/>
    <property type="evidence" value="ECO:0007669"/>
    <property type="project" value="InterPro"/>
</dbReference>
<accession>A0A1H3JI44</accession>
<dbReference type="SUPFAM" id="SSF56349">
    <property type="entry name" value="DNA breaking-rejoining enzymes"/>
    <property type="match status" value="1"/>
</dbReference>
<protein>
    <recommendedName>
        <fullName evidence="4">Integrase</fullName>
    </recommendedName>
</protein>
<dbReference type="InterPro" id="IPR013762">
    <property type="entry name" value="Integrase-like_cat_sf"/>
</dbReference>
<evidence type="ECO:0008006" key="4">
    <source>
        <dbReference type="Google" id="ProtNLM"/>
    </source>
</evidence>
<dbReference type="RefSeq" id="WP_092689888.1">
    <property type="nucleotide sequence ID" value="NZ_FNPK01000009.1"/>
</dbReference>
<evidence type="ECO:0000313" key="2">
    <source>
        <dbReference type="EMBL" id="SDY39601.1"/>
    </source>
</evidence>
<keyword evidence="3" id="KW-1185">Reference proteome</keyword>
<evidence type="ECO:0000256" key="1">
    <source>
        <dbReference type="ARBA" id="ARBA00023172"/>
    </source>
</evidence>
<organism evidence="2 3">
    <name type="scientific">Acinetobacter kyonggiensis</name>
    <dbReference type="NCBI Taxonomy" id="595670"/>
    <lineage>
        <taxon>Bacteria</taxon>
        <taxon>Pseudomonadati</taxon>
        <taxon>Pseudomonadota</taxon>
        <taxon>Gammaproteobacteria</taxon>
        <taxon>Moraxellales</taxon>
        <taxon>Moraxellaceae</taxon>
        <taxon>Acinetobacter</taxon>
    </lineage>
</organism>
<gene>
    <name evidence="2" type="ORF">SAMN05421643_10990</name>
</gene>
<dbReference type="Proteomes" id="UP000199035">
    <property type="component" value="Unassembled WGS sequence"/>
</dbReference>
<keyword evidence="1" id="KW-0233">DNA recombination</keyword>
<dbReference type="EMBL" id="FNPK01000009">
    <property type="protein sequence ID" value="SDY39601.1"/>
    <property type="molecule type" value="Genomic_DNA"/>
</dbReference>
<dbReference type="AlphaFoldDB" id="A0A1H3JI44"/>